<evidence type="ECO:0000313" key="1">
    <source>
        <dbReference type="EMBL" id="ACZ39408.1"/>
    </source>
</evidence>
<organism evidence="1 2">
    <name type="scientific">Sphaerobacter thermophilus (strain ATCC 49802 / DSM 20745 / KCCM 41009 / NCIMB 13125 / S 6022)</name>
    <dbReference type="NCBI Taxonomy" id="479434"/>
    <lineage>
        <taxon>Bacteria</taxon>
        <taxon>Pseudomonadati</taxon>
        <taxon>Thermomicrobiota</taxon>
        <taxon>Thermomicrobia</taxon>
        <taxon>Sphaerobacterales</taxon>
        <taxon>Sphaerobacterineae</taxon>
        <taxon>Sphaerobacteraceae</taxon>
        <taxon>Sphaerobacter</taxon>
    </lineage>
</organism>
<proteinExistence type="predicted"/>
<dbReference type="STRING" id="479434.Sthe_1977"/>
<reference evidence="2" key="1">
    <citation type="submission" date="2009-11" db="EMBL/GenBank/DDBJ databases">
        <title>The complete chromosome 1 of Sphaerobacter thermophilus DSM 20745.</title>
        <authorList>
            <person name="Lucas S."/>
            <person name="Copeland A."/>
            <person name="Lapidus A."/>
            <person name="Glavina del Rio T."/>
            <person name="Dalin E."/>
            <person name="Tice H."/>
            <person name="Bruce D."/>
            <person name="Goodwin L."/>
            <person name="Pitluck S."/>
            <person name="Kyrpides N."/>
            <person name="Mavromatis K."/>
            <person name="Ivanova N."/>
            <person name="Mikhailova N."/>
            <person name="LaButti K.M."/>
            <person name="Clum A."/>
            <person name="Sun H.I."/>
            <person name="Brettin T."/>
            <person name="Detter J.C."/>
            <person name="Han C."/>
            <person name="Larimer F."/>
            <person name="Land M."/>
            <person name="Hauser L."/>
            <person name="Markowitz V."/>
            <person name="Cheng J.F."/>
            <person name="Hugenholtz P."/>
            <person name="Woyke T."/>
            <person name="Wu D."/>
            <person name="Steenblock K."/>
            <person name="Schneider S."/>
            <person name="Pukall R."/>
            <person name="Goeker M."/>
            <person name="Klenk H.P."/>
            <person name="Eisen J.A."/>
        </authorList>
    </citation>
    <scope>NUCLEOTIDE SEQUENCE [LARGE SCALE GENOMIC DNA]</scope>
    <source>
        <strain evidence="2">ATCC 49802 / DSM 20745 / S 6022</strain>
    </source>
</reference>
<keyword evidence="2" id="KW-1185">Reference proteome</keyword>
<dbReference type="HOGENOM" id="CLU_3173349_0_0_0"/>
<sequence>MIPSFIYVSYLSDPSIGSNPGGGQIQGLGNAKPSDDCAAAAGALPVS</sequence>
<dbReference type="KEGG" id="sti:Sthe_1977"/>
<protein>
    <submittedName>
        <fullName evidence="1">Uncharacterized protein</fullName>
    </submittedName>
</protein>
<gene>
    <name evidence="1" type="ordered locus">Sthe_1977</name>
</gene>
<evidence type="ECO:0000313" key="2">
    <source>
        <dbReference type="Proteomes" id="UP000002027"/>
    </source>
</evidence>
<accession>D1C591</accession>
<name>D1C591_SPHTD</name>
<reference evidence="1 2" key="2">
    <citation type="journal article" date="2010" name="Stand. Genomic Sci.">
        <title>Complete genome sequence of Desulfohalobium retbaense type strain (HR(100)).</title>
        <authorList>
            <person name="Spring S."/>
            <person name="Nolan M."/>
            <person name="Lapidus A."/>
            <person name="Glavina Del Rio T."/>
            <person name="Copeland A."/>
            <person name="Tice H."/>
            <person name="Cheng J.F."/>
            <person name="Lucas S."/>
            <person name="Land M."/>
            <person name="Chen F."/>
            <person name="Bruce D."/>
            <person name="Goodwin L."/>
            <person name="Pitluck S."/>
            <person name="Ivanova N."/>
            <person name="Mavromatis K."/>
            <person name="Mikhailova N."/>
            <person name="Pati A."/>
            <person name="Chen A."/>
            <person name="Palaniappan K."/>
            <person name="Hauser L."/>
            <person name="Chang Y.J."/>
            <person name="Jeffries C.D."/>
            <person name="Munk C."/>
            <person name="Kiss H."/>
            <person name="Chain P."/>
            <person name="Han C."/>
            <person name="Brettin T."/>
            <person name="Detter J.C."/>
            <person name="Schuler E."/>
            <person name="Goker M."/>
            <person name="Rohde M."/>
            <person name="Bristow J."/>
            <person name="Eisen J.A."/>
            <person name="Markowitz V."/>
            <person name="Hugenholtz P."/>
            <person name="Kyrpides N.C."/>
            <person name="Klenk H.P."/>
        </authorList>
    </citation>
    <scope>NUCLEOTIDE SEQUENCE [LARGE SCALE GENOMIC DNA]</scope>
    <source>
        <strain evidence="2">ATCC 49802 / DSM 20745 / S 6022</strain>
    </source>
</reference>
<dbReference type="InParanoid" id="D1C591"/>
<dbReference type="AlphaFoldDB" id="D1C591"/>
<dbReference type="EMBL" id="CP001823">
    <property type="protein sequence ID" value="ACZ39408.1"/>
    <property type="molecule type" value="Genomic_DNA"/>
</dbReference>
<dbReference type="Proteomes" id="UP000002027">
    <property type="component" value="Chromosome 1"/>
</dbReference>